<dbReference type="InterPro" id="IPR036868">
    <property type="entry name" value="TusA-like_sf"/>
</dbReference>
<reference evidence="2" key="1">
    <citation type="submission" date="2020-10" db="EMBL/GenBank/DDBJ databases">
        <authorList>
            <person name="Gilroy R."/>
        </authorList>
    </citation>
    <scope>NUCLEOTIDE SEQUENCE</scope>
    <source>
        <strain evidence="2">CHK188-20938</strain>
    </source>
</reference>
<dbReference type="Proteomes" id="UP000824169">
    <property type="component" value="Unassembled WGS sequence"/>
</dbReference>
<evidence type="ECO:0000313" key="2">
    <source>
        <dbReference type="EMBL" id="HIV24431.1"/>
    </source>
</evidence>
<dbReference type="InterPro" id="IPR027396">
    <property type="entry name" value="DsrEFH-like"/>
</dbReference>
<dbReference type="EMBL" id="DVOO01000005">
    <property type="protein sequence ID" value="HIV24431.1"/>
    <property type="molecule type" value="Genomic_DNA"/>
</dbReference>
<dbReference type="Gene3D" id="3.30.110.40">
    <property type="entry name" value="TusA-like domain"/>
    <property type="match status" value="1"/>
</dbReference>
<protein>
    <submittedName>
        <fullName evidence="2">Sulfurtransferase-like selenium metabolism protein YedF</fullName>
    </submittedName>
</protein>
<sequence>MQLDERGKPCPLPVVETKKALEAAPDGETAEVLVDNEIAVQNLQKLADHREWGFRWEKRSERVYAVQITRGEGGTGEENLPEPEACPLPPEGIRRGMVAVISSGLMGQGDEKLGKILMKSFLFALTQQEILPETVLLYNGGAFLSCEGSESLEDLKKLKELGVEILTCGTCLDFYGLKEKLAVGGITNMYEIVEKQCRAAVVLCP</sequence>
<gene>
    <name evidence="2" type="primary">yedF</name>
    <name evidence="2" type="ORF">IAB71_01370</name>
</gene>
<accession>A0A9D1T9D3</accession>
<dbReference type="SUPFAM" id="SSF64307">
    <property type="entry name" value="SirA-like"/>
    <property type="match status" value="1"/>
</dbReference>
<dbReference type="PROSITE" id="PS01148">
    <property type="entry name" value="UPF0033"/>
    <property type="match status" value="1"/>
</dbReference>
<dbReference type="AlphaFoldDB" id="A0A9D1T9D3"/>
<organism evidence="2 3">
    <name type="scientific">Candidatus Scatomonas pullistercoris</name>
    <dbReference type="NCBI Taxonomy" id="2840920"/>
    <lineage>
        <taxon>Bacteria</taxon>
        <taxon>Bacillati</taxon>
        <taxon>Bacillota</taxon>
        <taxon>Clostridia</taxon>
        <taxon>Lachnospirales</taxon>
        <taxon>Lachnospiraceae</taxon>
        <taxon>Lachnospiraceae incertae sedis</taxon>
        <taxon>Candidatus Scatomonas</taxon>
    </lineage>
</organism>
<comment type="caution">
    <text evidence="2">The sequence shown here is derived from an EMBL/GenBank/DDBJ whole genome shotgun (WGS) entry which is preliminary data.</text>
</comment>
<feature type="domain" description="UPF0033" evidence="1">
    <location>
        <begin position="3"/>
        <end position="27"/>
    </location>
</feature>
<dbReference type="NCBIfam" id="TIGR03527">
    <property type="entry name" value="selenium_YedF"/>
    <property type="match status" value="1"/>
</dbReference>
<evidence type="ECO:0000313" key="3">
    <source>
        <dbReference type="Proteomes" id="UP000824169"/>
    </source>
</evidence>
<dbReference type="InterPro" id="IPR019870">
    <property type="entry name" value="Se_metab_YedF"/>
</dbReference>
<evidence type="ECO:0000259" key="1">
    <source>
        <dbReference type="PROSITE" id="PS01148"/>
    </source>
</evidence>
<reference evidence="2" key="2">
    <citation type="journal article" date="2021" name="PeerJ">
        <title>Extensive microbial diversity within the chicken gut microbiome revealed by metagenomics and culture.</title>
        <authorList>
            <person name="Gilroy R."/>
            <person name="Ravi A."/>
            <person name="Getino M."/>
            <person name="Pursley I."/>
            <person name="Horton D.L."/>
            <person name="Alikhan N.F."/>
            <person name="Baker D."/>
            <person name="Gharbi K."/>
            <person name="Hall N."/>
            <person name="Watson M."/>
            <person name="Adriaenssens E.M."/>
            <person name="Foster-Nyarko E."/>
            <person name="Jarju S."/>
            <person name="Secka A."/>
            <person name="Antonio M."/>
            <person name="Oren A."/>
            <person name="Chaudhuri R.R."/>
            <person name="La Ragione R."/>
            <person name="Hildebrand F."/>
            <person name="Pallen M.J."/>
        </authorList>
    </citation>
    <scope>NUCLEOTIDE SEQUENCE</scope>
    <source>
        <strain evidence="2">CHK188-20938</strain>
    </source>
</reference>
<dbReference type="Pfam" id="PF01206">
    <property type="entry name" value="TusA"/>
    <property type="match status" value="1"/>
</dbReference>
<name>A0A9D1T9D3_9FIRM</name>
<dbReference type="InterPro" id="IPR001455">
    <property type="entry name" value="TusA-like"/>
</dbReference>
<proteinExistence type="predicted"/>
<dbReference type="SUPFAM" id="SSF75169">
    <property type="entry name" value="DsrEFH-like"/>
    <property type="match status" value="1"/>
</dbReference>